<keyword evidence="1" id="KW-1133">Transmembrane helix</keyword>
<organism evidence="2 3">
    <name type="scientific">Gracilibacillus boraciitolerans JCM 21714</name>
    <dbReference type="NCBI Taxonomy" id="1298598"/>
    <lineage>
        <taxon>Bacteria</taxon>
        <taxon>Bacillati</taxon>
        <taxon>Bacillota</taxon>
        <taxon>Bacilli</taxon>
        <taxon>Bacillales</taxon>
        <taxon>Bacillaceae</taxon>
        <taxon>Gracilibacillus</taxon>
    </lineage>
</organism>
<evidence type="ECO:0000256" key="1">
    <source>
        <dbReference type="SAM" id="Phobius"/>
    </source>
</evidence>
<accession>W4VI81</accession>
<keyword evidence="1" id="KW-0812">Transmembrane</keyword>
<keyword evidence="1" id="KW-0472">Membrane</keyword>
<dbReference type="EMBL" id="BAVS01000007">
    <property type="protein sequence ID" value="GAE92876.1"/>
    <property type="molecule type" value="Genomic_DNA"/>
</dbReference>
<dbReference type="Proteomes" id="UP000019102">
    <property type="component" value="Unassembled WGS sequence"/>
</dbReference>
<evidence type="ECO:0000313" key="3">
    <source>
        <dbReference type="Proteomes" id="UP000019102"/>
    </source>
</evidence>
<dbReference type="STRING" id="1298598.JCM21714_1897"/>
<proteinExistence type="predicted"/>
<dbReference type="AlphaFoldDB" id="W4VI81"/>
<dbReference type="NCBIfam" id="NF033493">
    <property type="entry name" value="MetS_like_NSS"/>
    <property type="match status" value="1"/>
</dbReference>
<evidence type="ECO:0000313" key="2">
    <source>
        <dbReference type="EMBL" id="GAE92876.1"/>
    </source>
</evidence>
<name>W4VI81_9BACI</name>
<gene>
    <name evidence="2" type="ORF">JCM21714_1897</name>
</gene>
<feature type="transmembrane region" description="Helical" evidence="1">
    <location>
        <begin position="30"/>
        <end position="51"/>
    </location>
</feature>
<reference evidence="2 3" key="1">
    <citation type="journal article" date="2014" name="Genome Announc.">
        <title>Draft Genome Sequence of the Boron-Tolerant and Moderately Halotolerant Bacterium Gracilibacillus boraciitolerans JCM 21714T.</title>
        <authorList>
            <person name="Ahmed I."/>
            <person name="Oshima K."/>
            <person name="Suda W."/>
            <person name="Kitamura K."/>
            <person name="Iida T."/>
            <person name="Ohmori Y."/>
            <person name="Fujiwara T."/>
            <person name="Hattori M."/>
            <person name="Ohkuma M."/>
        </authorList>
    </citation>
    <scope>NUCLEOTIDE SEQUENCE [LARGE SCALE GENOMIC DNA]</scope>
    <source>
        <strain evidence="2 3">JCM 21714</strain>
    </source>
</reference>
<comment type="caution">
    <text evidence="2">The sequence shown here is derived from an EMBL/GenBank/DDBJ whole genome shotgun (WGS) entry which is preliminary data.</text>
</comment>
<sequence>MPLLQLKNGLQKTTKHKTFLREVTFMTTSAIIMAIIGIVIIWGGGLALSILKAKNASND</sequence>
<protein>
    <submittedName>
        <fullName evidence="2">Uncharacterized protein</fullName>
    </submittedName>
</protein>
<keyword evidence="3" id="KW-1185">Reference proteome</keyword>